<gene>
    <name evidence="2" type="ORF">STAIW_v1c06800</name>
</gene>
<dbReference type="KEGG" id="stai:STAIW_v1c06800"/>
<dbReference type="PATRIC" id="fig|1276220.3.peg.691"/>
<name>S5MC45_9MOLU</name>
<evidence type="ECO:0000313" key="2">
    <source>
        <dbReference type="EMBL" id="AGR41298.1"/>
    </source>
</evidence>
<reference evidence="2 3" key="1">
    <citation type="journal article" date="2013" name="Genome Biol. Evol.">
        <title>Comparison of metabolic capacities and inference of gene content evolution in mosquito-associated Spiroplasma diminutum and S. taiwanense.</title>
        <authorList>
            <person name="Lo W.S."/>
            <person name="Ku C."/>
            <person name="Chen L.L."/>
            <person name="Chang T.H."/>
            <person name="Kuo C.H."/>
        </authorList>
    </citation>
    <scope>NUCLEOTIDE SEQUENCE [LARGE SCALE GENOMIC DNA]</scope>
    <source>
        <strain evidence="2">CT-1</strain>
    </source>
</reference>
<evidence type="ECO:0000313" key="3">
    <source>
        <dbReference type="Proteomes" id="UP000014984"/>
    </source>
</evidence>
<organism evidence="2 3">
    <name type="scientific">Spiroplasma taiwanense CT-1</name>
    <dbReference type="NCBI Taxonomy" id="1276220"/>
    <lineage>
        <taxon>Bacteria</taxon>
        <taxon>Bacillati</taxon>
        <taxon>Mycoplasmatota</taxon>
        <taxon>Mollicutes</taxon>
        <taxon>Entomoplasmatales</taxon>
        <taxon>Spiroplasmataceae</taxon>
        <taxon>Spiroplasma</taxon>
    </lineage>
</organism>
<sequence>MALKMGFDGWFWNNEPNGAQLNGTVMDYEVSVEIMRQLQEKIKNSNNEKVKQLVTLLKDVFIELDEQKEIIFNKFKQETKDNYIEQEFDKKKQEFDKLEISIVYFNKEYDVLKDETGHGWSYYKKNYNKNLEQFNQGNWPEWLELSINDFSIARTGERWKTDNFFEISKNMLIVLGDIKISHDKDQPKNAWVEGIKVNTKFE</sequence>
<dbReference type="AlphaFoldDB" id="S5MC45"/>
<keyword evidence="1" id="KW-0175">Coiled coil</keyword>
<dbReference type="HOGENOM" id="CLU_1353922_0_0_14"/>
<protein>
    <submittedName>
        <fullName evidence="2">Uncharacterized protein</fullName>
    </submittedName>
</protein>
<accession>S5MC45</accession>
<dbReference type="RefSeq" id="WP_020834437.1">
    <property type="nucleotide sequence ID" value="NC_021846.1"/>
</dbReference>
<proteinExistence type="predicted"/>
<keyword evidence="3" id="KW-1185">Reference proteome</keyword>
<dbReference type="Proteomes" id="UP000014984">
    <property type="component" value="Chromosome"/>
</dbReference>
<dbReference type="EMBL" id="CP005074">
    <property type="protein sequence ID" value="AGR41298.1"/>
    <property type="molecule type" value="Genomic_DNA"/>
</dbReference>
<evidence type="ECO:0000256" key="1">
    <source>
        <dbReference type="SAM" id="Coils"/>
    </source>
</evidence>
<feature type="coiled-coil region" evidence="1">
    <location>
        <begin position="28"/>
        <end position="55"/>
    </location>
</feature>